<accession>E4XAF2</accession>
<dbReference type="Proteomes" id="UP000001307">
    <property type="component" value="Unassembled WGS sequence"/>
</dbReference>
<dbReference type="EC" id="2.8.2.-" evidence="3"/>
<dbReference type="OrthoDB" id="205623at2759"/>
<dbReference type="AlphaFoldDB" id="E4XAF2"/>
<sequence length="323" mass="37319">MTFQKDKFEKLVEYGVLEKSTSSGDYVHVHAEEHSEDFLDAMEKMNSSGNVVWIVGYPKTGSHFVQGILKNMGCKLSTDVKDEKEGIYIEWNPLENQRVGTKAIKLLENAAKTHEASDVPLIMPHSHLPLSSFPAKIDGNKVIFVDRDPRATASSAFHFFCEKKDDEDTVYIEPYVKTMEVNEDINKFTELFFTGNFYYGDYFEYNNQWKKNFEAKYQNAEILYLKFEDLKYNLPAQVSKIADFLEFENVNADKIAEESSFKSMSKKKVKVERKEDFNSKLYRQGKSEAWKSEIDPLLLSKFALKSEKNGYPFYADGNLSLYP</sequence>
<protein>
    <recommendedName>
        <fullName evidence="3">Sulfotransferase</fullName>
        <ecNumber evidence="3">2.8.2.-</ecNumber>
    </recommendedName>
</protein>
<keyword evidence="2 3" id="KW-0808">Transferase</keyword>
<evidence type="ECO:0000256" key="2">
    <source>
        <dbReference type="ARBA" id="ARBA00022679"/>
    </source>
</evidence>
<dbReference type="Pfam" id="PF00685">
    <property type="entry name" value="Sulfotransfer_1"/>
    <property type="match status" value="1"/>
</dbReference>
<reference evidence="5" key="1">
    <citation type="journal article" date="2010" name="Science">
        <title>Plasticity of animal genome architecture unmasked by rapid evolution of a pelagic tunicate.</title>
        <authorList>
            <person name="Denoeud F."/>
            <person name="Henriet S."/>
            <person name="Mungpakdee S."/>
            <person name="Aury J.M."/>
            <person name="Da Silva C."/>
            <person name="Brinkmann H."/>
            <person name="Mikhaleva J."/>
            <person name="Olsen L.C."/>
            <person name="Jubin C."/>
            <person name="Canestro C."/>
            <person name="Bouquet J.M."/>
            <person name="Danks G."/>
            <person name="Poulain J."/>
            <person name="Campsteijn C."/>
            <person name="Adamski M."/>
            <person name="Cross I."/>
            <person name="Yadetie F."/>
            <person name="Muffato M."/>
            <person name="Louis A."/>
            <person name="Butcher S."/>
            <person name="Tsagkogeorga G."/>
            <person name="Konrad A."/>
            <person name="Singh S."/>
            <person name="Jensen M.F."/>
            <person name="Cong E.H."/>
            <person name="Eikeseth-Otteraa H."/>
            <person name="Noel B."/>
            <person name="Anthouard V."/>
            <person name="Porcel B.M."/>
            <person name="Kachouri-Lafond R."/>
            <person name="Nishino A."/>
            <person name="Ugolini M."/>
            <person name="Chourrout P."/>
            <person name="Nishida H."/>
            <person name="Aasland R."/>
            <person name="Huzurbazar S."/>
            <person name="Westhof E."/>
            <person name="Delsuc F."/>
            <person name="Lehrach H."/>
            <person name="Reinhardt R."/>
            <person name="Weissenbach J."/>
            <person name="Roy S.W."/>
            <person name="Artiguenave F."/>
            <person name="Postlethwait J.H."/>
            <person name="Manak J.R."/>
            <person name="Thompson E.M."/>
            <person name="Jaillon O."/>
            <person name="Du Pasquier L."/>
            <person name="Boudinot P."/>
            <person name="Liberles D.A."/>
            <person name="Volff J.N."/>
            <person name="Philippe H."/>
            <person name="Lenhard B."/>
            <person name="Roest Crollius H."/>
            <person name="Wincker P."/>
            <person name="Chourrout D."/>
        </authorList>
    </citation>
    <scope>NUCLEOTIDE SEQUENCE [LARGE SCALE GENOMIC DNA]</scope>
</reference>
<organism evidence="5">
    <name type="scientific">Oikopleura dioica</name>
    <name type="common">Tunicate</name>
    <dbReference type="NCBI Taxonomy" id="34765"/>
    <lineage>
        <taxon>Eukaryota</taxon>
        <taxon>Metazoa</taxon>
        <taxon>Chordata</taxon>
        <taxon>Tunicata</taxon>
        <taxon>Appendicularia</taxon>
        <taxon>Copelata</taxon>
        <taxon>Oikopleuridae</taxon>
        <taxon>Oikopleura</taxon>
    </lineage>
</organism>
<dbReference type="InterPro" id="IPR000863">
    <property type="entry name" value="Sulfotransferase_dom"/>
</dbReference>
<dbReference type="EMBL" id="FN653032">
    <property type="protein sequence ID" value="CBY08588.1"/>
    <property type="molecule type" value="Genomic_DNA"/>
</dbReference>
<dbReference type="GO" id="GO:0008146">
    <property type="term" value="F:sulfotransferase activity"/>
    <property type="evidence" value="ECO:0007669"/>
    <property type="project" value="InterPro"/>
</dbReference>
<dbReference type="Gene3D" id="3.40.50.300">
    <property type="entry name" value="P-loop containing nucleotide triphosphate hydrolases"/>
    <property type="match status" value="1"/>
</dbReference>
<dbReference type="InterPro" id="IPR027417">
    <property type="entry name" value="P-loop_NTPase"/>
</dbReference>
<feature type="domain" description="Sulfotransferase" evidence="4">
    <location>
        <begin position="52"/>
        <end position="302"/>
    </location>
</feature>
<dbReference type="SUPFAM" id="SSF52540">
    <property type="entry name" value="P-loop containing nucleoside triphosphate hydrolases"/>
    <property type="match status" value="1"/>
</dbReference>
<gene>
    <name evidence="5" type="ORF">GSOID_T00005168001</name>
</gene>
<name>E4XAF2_OIKDI</name>
<keyword evidence="6" id="KW-1185">Reference proteome</keyword>
<evidence type="ECO:0000256" key="1">
    <source>
        <dbReference type="ARBA" id="ARBA00005771"/>
    </source>
</evidence>
<dbReference type="PANTHER" id="PTHR11783">
    <property type="entry name" value="SULFOTRANSFERASE SULT"/>
    <property type="match status" value="1"/>
</dbReference>
<evidence type="ECO:0000259" key="4">
    <source>
        <dbReference type="Pfam" id="PF00685"/>
    </source>
</evidence>
<evidence type="ECO:0000313" key="5">
    <source>
        <dbReference type="EMBL" id="CBY08588.1"/>
    </source>
</evidence>
<evidence type="ECO:0000313" key="6">
    <source>
        <dbReference type="Proteomes" id="UP000001307"/>
    </source>
</evidence>
<evidence type="ECO:0000256" key="3">
    <source>
        <dbReference type="RuleBase" id="RU361155"/>
    </source>
</evidence>
<dbReference type="InParanoid" id="E4XAF2"/>
<comment type="similarity">
    <text evidence="1 3">Belongs to the sulfotransferase 1 family.</text>
</comment>
<proteinExistence type="inferred from homology"/>